<organism evidence="7 8">
    <name type="scientific">Halocynthiibacter styelae</name>
    <dbReference type="NCBI Taxonomy" id="2761955"/>
    <lineage>
        <taxon>Bacteria</taxon>
        <taxon>Pseudomonadati</taxon>
        <taxon>Pseudomonadota</taxon>
        <taxon>Alphaproteobacteria</taxon>
        <taxon>Rhodobacterales</taxon>
        <taxon>Paracoccaceae</taxon>
        <taxon>Halocynthiibacter</taxon>
    </lineage>
</organism>
<accession>A0A8J7LXA8</accession>
<dbReference type="Gene3D" id="3.40.50.300">
    <property type="entry name" value="P-loop containing nucleotide triphosphate hydrolases"/>
    <property type="match status" value="1"/>
</dbReference>
<dbReference type="InterPro" id="IPR027094">
    <property type="entry name" value="Mitofusin_fam"/>
</dbReference>
<dbReference type="GO" id="GO:0008053">
    <property type="term" value="P:mitochondrial fusion"/>
    <property type="evidence" value="ECO:0007669"/>
    <property type="project" value="TreeGrafter"/>
</dbReference>
<name>A0A8J7LXA8_9RHOB</name>
<sequence length="673" mass="73801">MTQNLDLLSAGNGGISTLTEAFQDLSGQIDQLTAVADARSSSKLAGLKTKMEDFTANVTLVGQVKAGKSALTNILAGQPGLLPSDVNPWTSVVTTLNINTRAHADTKSKFTFFDQEEWDNLVVGGGRLGELASRAGADEEMEDIQRQIVAMKEKSEERLGKHFELILGQSHQYDYFDEELIERYVCLGDDDDPDSVDAKTGRFADVTKSAELYLDLPQYPVAMRLCDTPGVNDTFMVREQITLRSLRGSEVCVVVLAAHQALSTMDMALMRIIAQFENRQVILFVNRVDELENPAAQIPEIRQRVAETLKAAGVDANTDVIFGSAKWAEAALTGDASLLSEDSRAALNDMHKVADQTVAQDDPVRAIWDLSGLPGLLTAINARIADGAGLRLLERTKRSARNLGNQIRATSVARQLSESGAPERDFEGRSPAQVMDELRRDYDAKITTLTTDLREKLIARMQGAEANFVKRATDSLIAHLEQYGEQGTWQYDPAGLRMLQKAAYFSFARNMRSQVGKLYGQATADLEGIYRGILGNHLGEFGIEAPATPNVPPPLGIGRTIALDLQSTWWRRWWQKRKGYEAFAADYARLISSEARSISQDIEENQVAAVLENIRSGLNDFLKEHEETLLAIAKMGGEAPQKDSALAAKLLGEQNREALLGDILKGLGSEEAA</sequence>
<evidence type="ECO:0000256" key="5">
    <source>
        <dbReference type="ARBA" id="ARBA00023136"/>
    </source>
</evidence>
<dbReference type="GO" id="GO:0003924">
    <property type="term" value="F:GTPase activity"/>
    <property type="evidence" value="ECO:0007669"/>
    <property type="project" value="InterPro"/>
</dbReference>
<feature type="domain" description="Dynamin N-terminal" evidence="6">
    <location>
        <begin position="58"/>
        <end position="271"/>
    </location>
</feature>
<dbReference type="RefSeq" id="WP_228850256.1">
    <property type="nucleotide sequence ID" value="NZ_JADCKQ010000029.1"/>
</dbReference>
<keyword evidence="5" id="KW-0472">Membrane</keyword>
<protein>
    <submittedName>
        <fullName evidence="7">Dynamin family protein</fullName>
    </submittedName>
</protein>
<evidence type="ECO:0000256" key="4">
    <source>
        <dbReference type="ARBA" id="ARBA00023134"/>
    </source>
</evidence>
<dbReference type="PANTHER" id="PTHR10465:SF0">
    <property type="entry name" value="SARCALUMENIN"/>
    <property type="match status" value="1"/>
</dbReference>
<keyword evidence="8" id="KW-1185">Reference proteome</keyword>
<evidence type="ECO:0000256" key="1">
    <source>
        <dbReference type="ARBA" id="ARBA00004370"/>
    </source>
</evidence>
<dbReference type="InterPro" id="IPR027417">
    <property type="entry name" value="P-loop_NTPase"/>
</dbReference>
<dbReference type="InterPro" id="IPR045063">
    <property type="entry name" value="Dynamin_N"/>
</dbReference>
<dbReference type="SUPFAM" id="SSF52540">
    <property type="entry name" value="P-loop containing nucleoside triphosphate hydrolases"/>
    <property type="match status" value="1"/>
</dbReference>
<dbReference type="PANTHER" id="PTHR10465">
    <property type="entry name" value="TRANSMEMBRANE GTPASE FZO1"/>
    <property type="match status" value="1"/>
</dbReference>
<dbReference type="Pfam" id="PF00350">
    <property type="entry name" value="Dynamin_N"/>
    <property type="match status" value="1"/>
</dbReference>
<dbReference type="EMBL" id="JADCKQ010000029">
    <property type="protein sequence ID" value="MBI1495562.1"/>
    <property type="molecule type" value="Genomic_DNA"/>
</dbReference>
<evidence type="ECO:0000313" key="7">
    <source>
        <dbReference type="EMBL" id="MBI1495562.1"/>
    </source>
</evidence>
<proteinExistence type="predicted"/>
<keyword evidence="2" id="KW-0547">Nucleotide-binding</keyword>
<keyword evidence="3" id="KW-0378">Hydrolase</keyword>
<comment type="subcellular location">
    <subcellularLocation>
        <location evidence="1">Membrane</location>
    </subcellularLocation>
</comment>
<comment type="caution">
    <text evidence="7">The sequence shown here is derived from an EMBL/GenBank/DDBJ whole genome shotgun (WGS) entry which is preliminary data.</text>
</comment>
<keyword evidence="4" id="KW-0342">GTP-binding</keyword>
<evidence type="ECO:0000256" key="2">
    <source>
        <dbReference type="ARBA" id="ARBA00022741"/>
    </source>
</evidence>
<dbReference type="GO" id="GO:0016020">
    <property type="term" value="C:membrane"/>
    <property type="evidence" value="ECO:0007669"/>
    <property type="project" value="UniProtKB-SubCell"/>
</dbReference>
<evidence type="ECO:0000256" key="3">
    <source>
        <dbReference type="ARBA" id="ARBA00022801"/>
    </source>
</evidence>
<gene>
    <name evidence="7" type="ORF">H1D41_18160</name>
</gene>
<reference evidence="7" key="1">
    <citation type="submission" date="2020-10" db="EMBL/GenBank/DDBJ databases">
        <title>Paenihalocynthiibacter styelae gen. nov., sp. nov., isolated from stalked sea squirt Styela clava.</title>
        <authorList>
            <person name="Kim Y.-O."/>
            <person name="Yoon J.-H."/>
        </authorList>
    </citation>
    <scope>NUCLEOTIDE SEQUENCE</scope>
    <source>
        <strain evidence="7">MYP1-1</strain>
    </source>
</reference>
<evidence type="ECO:0000259" key="6">
    <source>
        <dbReference type="Pfam" id="PF00350"/>
    </source>
</evidence>
<evidence type="ECO:0000313" key="8">
    <source>
        <dbReference type="Proteomes" id="UP000640583"/>
    </source>
</evidence>
<dbReference type="Proteomes" id="UP000640583">
    <property type="component" value="Unassembled WGS sequence"/>
</dbReference>
<dbReference type="GO" id="GO:0005525">
    <property type="term" value="F:GTP binding"/>
    <property type="evidence" value="ECO:0007669"/>
    <property type="project" value="UniProtKB-KW"/>
</dbReference>
<dbReference type="AlphaFoldDB" id="A0A8J7LXA8"/>